<accession>A0A8J4GH56</accession>
<dbReference type="AlphaFoldDB" id="A0A8J4GH56"/>
<organism evidence="1 2">
    <name type="scientific">Volvox reticuliferus</name>
    <dbReference type="NCBI Taxonomy" id="1737510"/>
    <lineage>
        <taxon>Eukaryota</taxon>
        <taxon>Viridiplantae</taxon>
        <taxon>Chlorophyta</taxon>
        <taxon>core chlorophytes</taxon>
        <taxon>Chlorophyceae</taxon>
        <taxon>CS clade</taxon>
        <taxon>Chlamydomonadales</taxon>
        <taxon>Volvocaceae</taxon>
        <taxon>Volvox</taxon>
    </lineage>
</organism>
<protein>
    <submittedName>
        <fullName evidence="1">Uncharacterized protein</fullName>
    </submittedName>
</protein>
<proteinExistence type="predicted"/>
<sequence>MPAAHPAAGAVPTGPVDPFGPPMLTFLDLVVIGQAPPPPLLPTPRPRPPPLVTAVAVAAVAVAAATAACRPAGGSAAGARVVAAGALVAFAAVAHRAHVPGVPGVLVP</sequence>
<dbReference type="EMBL" id="BNCQ01000022">
    <property type="protein sequence ID" value="GIM06766.1"/>
    <property type="molecule type" value="Genomic_DNA"/>
</dbReference>
<evidence type="ECO:0000313" key="2">
    <source>
        <dbReference type="Proteomes" id="UP000722791"/>
    </source>
</evidence>
<gene>
    <name evidence="1" type="ORF">Vretimale_11024</name>
</gene>
<comment type="caution">
    <text evidence="1">The sequence shown here is derived from an EMBL/GenBank/DDBJ whole genome shotgun (WGS) entry which is preliminary data.</text>
</comment>
<dbReference type="Proteomes" id="UP000722791">
    <property type="component" value="Unassembled WGS sequence"/>
</dbReference>
<feature type="non-terminal residue" evidence="1">
    <location>
        <position position="108"/>
    </location>
</feature>
<reference evidence="1" key="1">
    <citation type="journal article" date="2021" name="Proc. Natl. Acad. Sci. U.S.A.">
        <title>Three genomes in the algal genus Volvox reveal the fate of a haploid sex-determining region after a transition to homothallism.</title>
        <authorList>
            <person name="Yamamoto K."/>
            <person name="Hamaji T."/>
            <person name="Kawai-Toyooka H."/>
            <person name="Matsuzaki R."/>
            <person name="Takahashi F."/>
            <person name="Nishimura Y."/>
            <person name="Kawachi M."/>
            <person name="Noguchi H."/>
            <person name="Minakuchi Y."/>
            <person name="Umen J.G."/>
            <person name="Toyoda A."/>
            <person name="Nozaki H."/>
        </authorList>
    </citation>
    <scope>NUCLEOTIDE SEQUENCE</scope>
    <source>
        <strain evidence="1">NIES-3785</strain>
    </source>
</reference>
<evidence type="ECO:0000313" key="1">
    <source>
        <dbReference type="EMBL" id="GIM06766.1"/>
    </source>
</evidence>
<name>A0A8J4GH56_9CHLO</name>